<accession>A0ABS5RWL2</accession>
<keyword evidence="3" id="KW-1185">Reference proteome</keyword>
<organism evidence="2 3">
    <name type="scientific">Tianweitania aestuarii</name>
    <dbReference type="NCBI Taxonomy" id="2814886"/>
    <lineage>
        <taxon>Bacteria</taxon>
        <taxon>Pseudomonadati</taxon>
        <taxon>Pseudomonadota</taxon>
        <taxon>Alphaproteobacteria</taxon>
        <taxon>Hyphomicrobiales</taxon>
        <taxon>Phyllobacteriaceae</taxon>
        <taxon>Tianweitania</taxon>
    </lineage>
</organism>
<name>A0ABS5RWL2_9HYPH</name>
<reference evidence="2 3" key="1">
    <citation type="submission" date="2021-03" db="EMBL/GenBank/DDBJ databases">
        <title>Tianweitania aestuarii sp. nov., isolated from a tidal flat.</title>
        <authorList>
            <person name="Park S."/>
            <person name="Yoon J.-H."/>
        </authorList>
    </citation>
    <scope>NUCLEOTIDE SEQUENCE [LARGE SCALE GENOMIC DNA]</scope>
    <source>
        <strain evidence="2 3">BSSL-BM11</strain>
    </source>
</reference>
<comment type="caution">
    <text evidence="2">The sequence shown here is derived from an EMBL/GenBank/DDBJ whole genome shotgun (WGS) entry which is preliminary data.</text>
</comment>
<protein>
    <recommendedName>
        <fullName evidence="1">DUF6894 domain-containing protein</fullName>
    </recommendedName>
</protein>
<dbReference type="Pfam" id="PF21834">
    <property type="entry name" value="DUF6894"/>
    <property type="match status" value="1"/>
</dbReference>
<feature type="domain" description="DUF6894" evidence="1">
    <location>
        <begin position="3"/>
        <end position="66"/>
    </location>
</feature>
<sequence length="87" mass="9801">MMRYFFDLRDGDSLLVDNSGLELASFDAAKMEASDRLTEFVKLAVTDDTRRATAIEIRAGDRLIFTFKIIIEAKAAERLRIELGAQS</sequence>
<dbReference type="RefSeq" id="WP_213985124.1">
    <property type="nucleotide sequence ID" value="NZ_JAFMNX010000003.1"/>
</dbReference>
<dbReference type="Proteomes" id="UP001297272">
    <property type="component" value="Unassembled WGS sequence"/>
</dbReference>
<gene>
    <name evidence="2" type="ORF">JYU29_12295</name>
</gene>
<evidence type="ECO:0000313" key="2">
    <source>
        <dbReference type="EMBL" id="MBS9721465.1"/>
    </source>
</evidence>
<evidence type="ECO:0000259" key="1">
    <source>
        <dbReference type="Pfam" id="PF21834"/>
    </source>
</evidence>
<evidence type="ECO:0000313" key="3">
    <source>
        <dbReference type="Proteomes" id="UP001297272"/>
    </source>
</evidence>
<proteinExistence type="predicted"/>
<dbReference type="EMBL" id="JAFMNX010000003">
    <property type="protein sequence ID" value="MBS9721465.1"/>
    <property type="molecule type" value="Genomic_DNA"/>
</dbReference>
<dbReference type="InterPro" id="IPR054189">
    <property type="entry name" value="DUF6894"/>
</dbReference>